<organism evidence="1 2">
    <name type="scientific">Microvirga terrae</name>
    <dbReference type="NCBI Taxonomy" id="2740529"/>
    <lineage>
        <taxon>Bacteria</taxon>
        <taxon>Pseudomonadati</taxon>
        <taxon>Pseudomonadota</taxon>
        <taxon>Alphaproteobacteria</taxon>
        <taxon>Hyphomicrobiales</taxon>
        <taxon>Methylobacteriaceae</taxon>
        <taxon>Microvirga</taxon>
    </lineage>
</organism>
<dbReference type="Proteomes" id="UP001017257">
    <property type="component" value="Chromosome"/>
</dbReference>
<accession>A0ABY5RN70</accession>
<keyword evidence="2" id="KW-1185">Reference proteome</keyword>
<reference evidence="1" key="1">
    <citation type="submission" date="2022-08" db="EMBL/GenBank/DDBJ databases">
        <title>Microvirga terrae sp. nov., isolated from soil.</title>
        <authorList>
            <person name="Kim K.H."/>
            <person name="Seo Y.L."/>
            <person name="Kim J.M."/>
            <person name="Lee J.K."/>
            <person name="Han D.M."/>
            <person name="Jeon C.O."/>
        </authorList>
    </citation>
    <scope>NUCLEOTIDE SEQUENCE</scope>
    <source>
        <strain evidence="1">R24</strain>
    </source>
</reference>
<name>A0ABY5RN70_9HYPH</name>
<gene>
    <name evidence="1" type="ORF">HPT29_018045</name>
</gene>
<dbReference type="InterPro" id="IPR029044">
    <property type="entry name" value="Nucleotide-diphossugar_trans"/>
</dbReference>
<sequence length="298" mass="34436">MFVRSLLNRALWGIKWRYRYRWHPALRDNLRGYTALAAARCWWHVRKPQKAHDLPGDLVISLTSYEPRFNTLVFTLRCLLSQTIRPDRTVLWLAHGDTSIPPEIVDLCQYGLEIRYTTDIKSYKKIIPSLRAFPHAFIVTADDDTYYGPHWLEHLIKAWEKDQHQIVCRVARQVTLNQDGSSKAYKDWEYASAPEVSPSLLPIGVGGVLYPPNSLHPDVLDEQTFQELCPSGDDLWLYWMGRRAKTIYKKIGGPGVPPTWPTSQKRSLFHENLLMSKNDQQIGALTRHFGFPVKAQPN</sequence>
<evidence type="ECO:0000313" key="1">
    <source>
        <dbReference type="EMBL" id="UVF18398.1"/>
    </source>
</evidence>
<proteinExistence type="predicted"/>
<dbReference type="EMBL" id="CP102845">
    <property type="protein sequence ID" value="UVF18398.1"/>
    <property type="molecule type" value="Genomic_DNA"/>
</dbReference>
<evidence type="ECO:0000313" key="2">
    <source>
        <dbReference type="Proteomes" id="UP001017257"/>
    </source>
</evidence>
<dbReference type="RefSeq" id="WP_173947183.1">
    <property type="nucleotide sequence ID" value="NZ_CP102845.1"/>
</dbReference>
<protein>
    <submittedName>
        <fullName evidence="1">Glycosyltransferase</fullName>
    </submittedName>
</protein>
<dbReference type="SUPFAM" id="SSF53448">
    <property type="entry name" value="Nucleotide-diphospho-sugar transferases"/>
    <property type="match status" value="1"/>
</dbReference>